<dbReference type="Proteomes" id="UP001313282">
    <property type="component" value="Unassembled WGS sequence"/>
</dbReference>
<keyword evidence="4" id="KW-1185">Reference proteome</keyword>
<protein>
    <submittedName>
        <fullName evidence="3">Uncharacterized protein</fullName>
    </submittedName>
</protein>
<gene>
    <name evidence="3" type="ORF">TWF718_010950</name>
</gene>
<evidence type="ECO:0000313" key="3">
    <source>
        <dbReference type="EMBL" id="KAK6333127.1"/>
    </source>
</evidence>
<feature type="chain" id="PRO_5042966999" evidence="2">
    <location>
        <begin position="28"/>
        <end position="538"/>
    </location>
</feature>
<proteinExistence type="predicted"/>
<feature type="signal peptide" evidence="2">
    <location>
        <begin position="1"/>
        <end position="27"/>
    </location>
</feature>
<dbReference type="AlphaFoldDB" id="A0AAN8MN52"/>
<evidence type="ECO:0000256" key="1">
    <source>
        <dbReference type="SAM" id="MobiDB-lite"/>
    </source>
</evidence>
<dbReference type="EMBL" id="JAVHNR010000009">
    <property type="protein sequence ID" value="KAK6333127.1"/>
    <property type="molecule type" value="Genomic_DNA"/>
</dbReference>
<keyword evidence="2" id="KW-0732">Signal</keyword>
<evidence type="ECO:0000256" key="2">
    <source>
        <dbReference type="SAM" id="SignalP"/>
    </source>
</evidence>
<reference evidence="3 4" key="1">
    <citation type="submission" date="2019-10" db="EMBL/GenBank/DDBJ databases">
        <authorList>
            <person name="Palmer J.M."/>
        </authorList>
    </citation>
    <scope>NUCLEOTIDE SEQUENCE [LARGE SCALE GENOMIC DNA]</scope>
    <source>
        <strain evidence="3 4">TWF718</strain>
    </source>
</reference>
<organism evidence="3 4">
    <name type="scientific">Orbilia javanica</name>
    <dbReference type="NCBI Taxonomy" id="47235"/>
    <lineage>
        <taxon>Eukaryota</taxon>
        <taxon>Fungi</taxon>
        <taxon>Dikarya</taxon>
        <taxon>Ascomycota</taxon>
        <taxon>Pezizomycotina</taxon>
        <taxon>Orbiliomycetes</taxon>
        <taxon>Orbiliales</taxon>
        <taxon>Orbiliaceae</taxon>
        <taxon>Orbilia</taxon>
    </lineage>
</organism>
<evidence type="ECO:0000313" key="4">
    <source>
        <dbReference type="Proteomes" id="UP001313282"/>
    </source>
</evidence>
<feature type="region of interest" description="Disordered" evidence="1">
    <location>
        <begin position="492"/>
        <end position="538"/>
    </location>
</feature>
<sequence length="538" mass="61171">MGVSPLNCIISLRYLITFFFVFHFSRAQVPPDPDPNTDAAATDNTATVQVPLIRHEGDFIYIRMDPEFEDWLYNNQKVLSDLNDEIYTFAEVRNQLCPLGINPSQQQTINQNKDIPQTTQFSFGYLVYTLRAVVEKLAELNIASAATEAPDIPLWLRKASRILGKPPAQAKELYLFQLNVLRDYAETLQTNWEALDRMNQNEFSNASGFFPQPAPFGTTGGERRSRILNLIQGIFGGLGMGPELKTAMINFKNLKFKAEKWKKRSEALNERTKEAALWVAPARVWKMDDITISDMLDYYKYFPMWEETVRDVTTGKMMKKATAITLFENIWAWYGCWAAQWERIVRVIDQLTPLPGLEDLDLEYAPTLQEYTVIDKIEPKELYSDSSNDPKFKELYMSLLLEAPQEDLSKIPAPSPQDEGINMVNLRQIPAQMGIQSSPGARERNVGIAPISDLPGLVESQAPAEPMFQIQPQVQIQDEPQQAQILLELEPSQGDISIENPENLEVSDTTSRNSRMGGKSFARLNRKPKGNNMEIEEE</sequence>
<accession>A0AAN8MN52</accession>
<name>A0AAN8MN52_9PEZI</name>
<comment type="caution">
    <text evidence="3">The sequence shown here is derived from an EMBL/GenBank/DDBJ whole genome shotgun (WGS) entry which is preliminary data.</text>
</comment>